<evidence type="ECO:0008006" key="4">
    <source>
        <dbReference type="Google" id="ProtNLM"/>
    </source>
</evidence>
<evidence type="ECO:0000313" key="2">
    <source>
        <dbReference type="EMBL" id="VTS01494.1"/>
    </source>
</evidence>
<dbReference type="Gene3D" id="3.40.1360.10">
    <property type="match status" value="1"/>
</dbReference>
<accession>A0A6P2DJ07</accession>
<reference evidence="2 3" key="1">
    <citation type="submission" date="2019-05" db="EMBL/GenBank/DDBJ databases">
        <authorList>
            <consortium name="Science for Life Laboratories"/>
        </authorList>
    </citation>
    <scope>NUCLEOTIDE SEQUENCE [LARGE SCALE GENOMIC DNA]</scope>
    <source>
        <strain evidence="2">Soil9</strain>
    </source>
</reference>
<sequence>MNRVSRTRPCPICGKPDWCLVAPDESSAICKRVRSDQQCGDAGYIHVLETRDTAPAPVPPTEEPRLDWARTAQRCADALADRCRSELAATLGVPVEALDALPLIGFDHDDRCWTFPETDAQGNVIGILRRFVSPAPDGSNKKRMKGSRSGLTLPEGWGSCAGPVYVVEGPTDALAMHCAGLACVGRPSNTGGSALLAELLHKFPLDRPIVILGDNDQKGDGQFPGRDGAVSVATKLATSLNRSVYWALTPDGVKDVRMWLTNREGEAWPDRGRALAERVAGGLTEVAPPTTAPGENKSGAASGSPAKPPTVAEVLAQIGLSADLWHDAKQTGYATVGRVSYPVRSGAFRSFLVNSFRKRGTGKVPGSEAVSNALNVIEAAAVHDGPECPAHVRVAGHEGRVYLHLADKEFTVIEIDRAGWRECPEPPVRFCKPSGMLALPVPARGGDLNHLRAFLNVADDHTFALIRAWLVGALRPSGPFPLLVLLGEQGTAKSTTARVLKRLIDPSRAELRSELRDARDLMIGASTGWALAFDNVSHLAPWLSDALCRLSTGGAFTARALYTDGDEVIFEATRPLVLNGIEDFVTRGDLLERSVLIRHPAIPERRRRLESEFWDAFDAAHPYLLGALLDRVSAGLRELPEIRLDELPRMADFARFAVACEHGMGEEARFLDAYRENQTGAHVQALDGSSLPTALLALMRDEDQWQGAPAELLHQLDRFAPAIRPRDWPKQPNALTNKLRRLAPNLRRVHGLDVNCEGRVGGRNRTRVVRITWVPVEPGNSSSAPSAPSDPLQILESDADGGAGAVNWGPSSDRPQQDNEIAGGNARPDGADGADDGFLHPTGDHPRDEFEPVVGPEIK</sequence>
<dbReference type="AlphaFoldDB" id="A0A6P2DJ07"/>
<keyword evidence="3" id="KW-1185">Reference proteome</keyword>
<name>A0A6P2DJ07_9BACT</name>
<feature type="region of interest" description="Disordered" evidence="1">
    <location>
        <begin position="776"/>
        <end position="859"/>
    </location>
</feature>
<dbReference type="KEGG" id="gms:SOIL9_78310"/>
<protein>
    <recommendedName>
        <fullName evidence="4">Toprim domain-containing protein</fullName>
    </recommendedName>
</protein>
<dbReference type="InterPro" id="IPR034154">
    <property type="entry name" value="TOPRIM_DnaG/twinkle"/>
</dbReference>
<evidence type="ECO:0000256" key="1">
    <source>
        <dbReference type="SAM" id="MobiDB-lite"/>
    </source>
</evidence>
<dbReference type="CDD" id="cd01029">
    <property type="entry name" value="TOPRIM_primases"/>
    <property type="match status" value="1"/>
</dbReference>
<proteinExistence type="predicted"/>
<organism evidence="2 3">
    <name type="scientific">Gemmata massiliana</name>
    <dbReference type="NCBI Taxonomy" id="1210884"/>
    <lineage>
        <taxon>Bacteria</taxon>
        <taxon>Pseudomonadati</taxon>
        <taxon>Planctomycetota</taxon>
        <taxon>Planctomycetia</taxon>
        <taxon>Gemmatales</taxon>
        <taxon>Gemmataceae</taxon>
        <taxon>Gemmata</taxon>
    </lineage>
</organism>
<evidence type="ECO:0000313" key="3">
    <source>
        <dbReference type="Proteomes" id="UP000464178"/>
    </source>
</evidence>
<dbReference type="Proteomes" id="UP000464178">
    <property type="component" value="Chromosome"/>
</dbReference>
<dbReference type="EMBL" id="LR593886">
    <property type="protein sequence ID" value="VTS01494.1"/>
    <property type="molecule type" value="Genomic_DNA"/>
</dbReference>
<gene>
    <name evidence="2" type="ORF">SOIL9_78310</name>
</gene>
<feature type="region of interest" description="Disordered" evidence="1">
    <location>
        <begin position="283"/>
        <end position="308"/>
    </location>
</feature>